<accession>A0ABQ2X3H5</accession>
<comment type="caution">
    <text evidence="1">The sequence shown here is derived from an EMBL/GenBank/DDBJ whole genome shotgun (WGS) entry which is preliminary data.</text>
</comment>
<keyword evidence="2" id="KW-1185">Reference proteome</keyword>
<organism evidence="1 2">
    <name type="scientific">Streptomyces lomondensis</name>
    <dbReference type="NCBI Taxonomy" id="68229"/>
    <lineage>
        <taxon>Bacteria</taxon>
        <taxon>Bacillati</taxon>
        <taxon>Actinomycetota</taxon>
        <taxon>Actinomycetes</taxon>
        <taxon>Kitasatosporales</taxon>
        <taxon>Streptomycetaceae</taxon>
        <taxon>Streptomyces</taxon>
    </lineage>
</organism>
<evidence type="ECO:0000313" key="2">
    <source>
        <dbReference type="Proteomes" id="UP000617743"/>
    </source>
</evidence>
<dbReference type="Proteomes" id="UP000617743">
    <property type="component" value="Unassembled WGS sequence"/>
</dbReference>
<proteinExistence type="predicted"/>
<name>A0ABQ2X3H5_9ACTN</name>
<reference evidence="2" key="1">
    <citation type="journal article" date="2019" name="Int. J. Syst. Evol. Microbiol.">
        <title>The Global Catalogue of Microorganisms (GCM) 10K type strain sequencing project: providing services to taxonomists for standard genome sequencing and annotation.</title>
        <authorList>
            <consortium name="The Broad Institute Genomics Platform"/>
            <consortium name="The Broad Institute Genome Sequencing Center for Infectious Disease"/>
            <person name="Wu L."/>
            <person name="Ma J."/>
        </authorList>
    </citation>
    <scope>NUCLEOTIDE SEQUENCE [LARGE SCALE GENOMIC DNA]</scope>
    <source>
        <strain evidence="2">JCM 4866</strain>
    </source>
</reference>
<protein>
    <submittedName>
        <fullName evidence="1">Uncharacterized protein</fullName>
    </submittedName>
</protein>
<gene>
    <name evidence="1" type="ORF">GCM10010383_28790</name>
</gene>
<dbReference type="EMBL" id="BMWC01000003">
    <property type="protein sequence ID" value="GGW97183.1"/>
    <property type="molecule type" value="Genomic_DNA"/>
</dbReference>
<sequence length="81" mass="8697">MGEAQDEGGQKVAQYRNVGLDRQFSQGPELAPEMVEGRGQGIVFGLRGQDDWGVRIVHSGESGGGGVQEAWLEQDQGALRL</sequence>
<evidence type="ECO:0000313" key="1">
    <source>
        <dbReference type="EMBL" id="GGW97183.1"/>
    </source>
</evidence>